<dbReference type="SUPFAM" id="SSF51905">
    <property type="entry name" value="FAD/NAD(P)-binding domain"/>
    <property type="match status" value="2"/>
</dbReference>
<dbReference type="PRINTS" id="PR00411">
    <property type="entry name" value="PNDRDTASEI"/>
</dbReference>
<dbReference type="InterPro" id="IPR020946">
    <property type="entry name" value="Flavin_mOase-like"/>
</dbReference>
<dbReference type="OrthoDB" id="312624at2"/>
<dbReference type="InterPro" id="IPR051209">
    <property type="entry name" value="FAD-bind_Monooxygenase_sf"/>
</dbReference>
<keyword evidence="5" id="KW-1185">Reference proteome</keyword>
<dbReference type="GO" id="GO:0004499">
    <property type="term" value="F:N,N-dimethylaniline monooxygenase activity"/>
    <property type="evidence" value="ECO:0007669"/>
    <property type="project" value="InterPro"/>
</dbReference>
<dbReference type="AlphaFoldDB" id="A0A3S0RV87"/>
<dbReference type="RefSeq" id="WP_126672980.1">
    <property type="nucleotide sequence ID" value="NZ_RYZR01000003.1"/>
</dbReference>
<evidence type="ECO:0000256" key="2">
    <source>
        <dbReference type="ARBA" id="ARBA00022827"/>
    </source>
</evidence>
<dbReference type="PANTHER" id="PTHR42877:SF4">
    <property type="entry name" value="FAD_NAD(P)-BINDING DOMAIN-CONTAINING PROTEIN-RELATED"/>
    <property type="match status" value="1"/>
</dbReference>
<reference evidence="4 5" key="1">
    <citation type="submission" date="2018-12" db="EMBL/GenBank/DDBJ databases">
        <title>Dyella dinghuensis sp. nov. DHOA06 and Dyella choica sp. nov. 4M-K27, isolated from forest soil.</title>
        <authorList>
            <person name="Qiu L.-H."/>
            <person name="Gao Z.-H."/>
        </authorList>
    </citation>
    <scope>NUCLEOTIDE SEQUENCE [LARGE SCALE GENOMIC DNA]</scope>
    <source>
        <strain evidence="4 5">DHOA06</strain>
    </source>
</reference>
<dbReference type="PANTHER" id="PTHR42877">
    <property type="entry name" value="L-ORNITHINE N(5)-MONOOXYGENASE-RELATED"/>
    <property type="match status" value="1"/>
</dbReference>
<name>A0A3S0RV87_9GAMM</name>
<evidence type="ECO:0000256" key="1">
    <source>
        <dbReference type="ARBA" id="ARBA00022630"/>
    </source>
</evidence>
<evidence type="ECO:0000313" key="5">
    <source>
        <dbReference type="Proteomes" id="UP000267077"/>
    </source>
</evidence>
<comment type="caution">
    <text evidence="4">The sequence shown here is derived from an EMBL/GenBank/DDBJ whole genome shotgun (WGS) entry which is preliminary data.</text>
</comment>
<accession>A0A3S0RV87</accession>
<dbReference type="Gene3D" id="3.50.50.60">
    <property type="entry name" value="FAD/NAD(P)-binding domain"/>
    <property type="match status" value="3"/>
</dbReference>
<keyword evidence="1" id="KW-0285">Flavoprotein</keyword>
<evidence type="ECO:0000313" key="4">
    <source>
        <dbReference type="EMBL" id="RUL66354.1"/>
    </source>
</evidence>
<keyword evidence="2" id="KW-0274">FAD</keyword>
<gene>
    <name evidence="4" type="ORF">EKH79_06680</name>
</gene>
<protein>
    <submittedName>
        <fullName evidence="4">NAD(P)/FAD-dependent oxidoreductase</fullName>
    </submittedName>
</protein>
<organism evidence="4 5">
    <name type="scientific">Dyella dinghuensis</name>
    <dbReference type="NCBI Taxonomy" id="1920169"/>
    <lineage>
        <taxon>Bacteria</taxon>
        <taxon>Pseudomonadati</taxon>
        <taxon>Pseudomonadota</taxon>
        <taxon>Gammaproteobacteria</taxon>
        <taxon>Lysobacterales</taxon>
        <taxon>Rhodanobacteraceae</taxon>
        <taxon>Dyella</taxon>
    </lineage>
</organism>
<dbReference type="Pfam" id="PF00743">
    <property type="entry name" value="FMO-like"/>
    <property type="match status" value="1"/>
</dbReference>
<dbReference type="GO" id="GO:0050661">
    <property type="term" value="F:NADP binding"/>
    <property type="evidence" value="ECO:0007669"/>
    <property type="project" value="InterPro"/>
</dbReference>
<dbReference type="Proteomes" id="UP000267077">
    <property type="component" value="Unassembled WGS sequence"/>
</dbReference>
<dbReference type="GO" id="GO:0050660">
    <property type="term" value="F:flavin adenine dinucleotide binding"/>
    <property type="evidence" value="ECO:0007669"/>
    <property type="project" value="InterPro"/>
</dbReference>
<proteinExistence type="predicted"/>
<dbReference type="InterPro" id="IPR036188">
    <property type="entry name" value="FAD/NAD-bd_sf"/>
</dbReference>
<evidence type="ECO:0000256" key="3">
    <source>
        <dbReference type="ARBA" id="ARBA00023002"/>
    </source>
</evidence>
<dbReference type="EMBL" id="RYZR01000003">
    <property type="protein sequence ID" value="RUL66354.1"/>
    <property type="molecule type" value="Genomic_DNA"/>
</dbReference>
<sequence length="499" mass="56877">MLDARSPNDRSFKVVIVGAGFGGLAAAIRLKQKGEHDFVVLERGDDVGGVWRDNRYPGCACDVQSHLYSYSFAPNSSWNYQFSPQPEILDYLRRCTQEFRILEHIQFNTAVQRMYWSEEHGEWIIGTAHGEYRGRYVFAGMGALSDPKIPAIEGMSHFKGPIFHSAQWPSDVNLEGKAVCVVGTGASAIQFVPRIQPIVSTLYLFQRTAAWVVKRGDFAITRNTRERFRRFPWWQRCARFSIYVQRELLAFGFRHPIVMRVVQMQAIRHMHASIKDTVLRRKLTPHYTLGCKRVLVSDDYYPALAQPNVHVVPSGLERVTEDGVVGSDGVEHKVDVIIFGTGFQVQDLPYSHYIYGRDNTSLADVWQGSPRSLTGTMVSDFPNLFLLHGPNTVLGHTSMVYMLETQVEQALRLIRRAETLGVAVVEAGAEAQKRYIAWVDRKLRGTVWVTAGCKSWYMDKTGRNASIWPSYTFVYRSRALNFRPEDYEFRQPSKQDESA</sequence>
<keyword evidence="3" id="KW-0560">Oxidoreductase</keyword>